<dbReference type="Proteomes" id="UP000039021">
    <property type="component" value="Unassembled WGS sequence"/>
</dbReference>
<dbReference type="Proteomes" id="UP000048289">
    <property type="component" value="Unassembled WGS sequence"/>
</dbReference>
<dbReference type="EMBL" id="CFOH01000177">
    <property type="protein sequence ID" value="CFE49294.1"/>
    <property type="molecule type" value="Genomic_DNA"/>
</dbReference>
<gene>
    <name evidence="2" type="ORF">ERS007681_01969</name>
    <name evidence="3" type="ORF">ERS007688_01411</name>
    <name evidence="6" type="ORF">ERS007739_00373</name>
    <name evidence="5" type="ORF">ERS027646_04188</name>
    <name evidence="4" type="ORF">ERS027659_04292</name>
</gene>
<accession>A0A654TK97</accession>
<evidence type="ECO:0000313" key="7">
    <source>
        <dbReference type="Proteomes" id="UP000039021"/>
    </source>
</evidence>
<name>A0A654TK97_MYCTX</name>
<feature type="compositionally biased region" description="Polar residues" evidence="1">
    <location>
        <begin position="46"/>
        <end position="55"/>
    </location>
</feature>
<reference evidence="6" key="1">
    <citation type="submission" date="2015-03" db="EMBL/GenBank/DDBJ databases">
        <authorList>
            <consortium name="Pathogen Informatics"/>
            <person name="Murphy D."/>
        </authorList>
    </citation>
    <scope>NUCLEOTIDE SEQUENCE</scope>
    <source>
        <strain evidence="6">N09902308</strain>
    </source>
</reference>
<dbReference type="AlphaFoldDB" id="A0A654TK97"/>
<dbReference type="Proteomes" id="UP000046947">
    <property type="component" value="Unassembled WGS sequence"/>
</dbReference>
<evidence type="ECO:0000313" key="5">
    <source>
        <dbReference type="EMBL" id="CKT83019.1"/>
    </source>
</evidence>
<protein>
    <submittedName>
        <fullName evidence="3">Uncharacterized protein</fullName>
    </submittedName>
</protein>
<evidence type="ECO:0000313" key="6">
    <source>
        <dbReference type="EMBL" id="COW94504.1"/>
    </source>
</evidence>
<dbReference type="EMBL" id="CNGE01001188">
    <property type="protein sequence ID" value="CKT83019.1"/>
    <property type="molecule type" value="Genomic_DNA"/>
</dbReference>
<feature type="region of interest" description="Disordered" evidence="1">
    <location>
        <begin position="32"/>
        <end position="55"/>
    </location>
</feature>
<dbReference type="EMBL" id="CNFT01001495">
    <property type="protein sequence ID" value="CKT35651.1"/>
    <property type="molecule type" value="Genomic_DNA"/>
</dbReference>
<dbReference type="Proteomes" id="UP000050164">
    <property type="component" value="Unassembled WGS sequence"/>
</dbReference>
<reference evidence="7 8" key="2">
    <citation type="submission" date="2015-03" db="EMBL/GenBank/DDBJ databases">
        <authorList>
            <consortium name="Pathogen Informatics"/>
        </authorList>
    </citation>
    <scope>NUCLEOTIDE SEQUENCE [LARGE SCALE GENOMIC DNA]</scope>
    <source>
        <strain evidence="5 10">Bir 172</strain>
        <strain evidence="4 11">Bir 185</strain>
        <strain evidence="2 9">G09901357</strain>
        <strain evidence="3 8">H09601792</strain>
        <strain evidence="7">N09902308</strain>
    </source>
</reference>
<organism evidence="3 8">
    <name type="scientific">Mycobacterium tuberculosis</name>
    <dbReference type="NCBI Taxonomy" id="1773"/>
    <lineage>
        <taxon>Bacteria</taxon>
        <taxon>Bacillati</taxon>
        <taxon>Actinomycetota</taxon>
        <taxon>Actinomycetes</taxon>
        <taxon>Mycobacteriales</taxon>
        <taxon>Mycobacteriaceae</taxon>
        <taxon>Mycobacterium</taxon>
        <taxon>Mycobacterium tuberculosis complex</taxon>
    </lineage>
</organism>
<dbReference type="EMBL" id="CSBK01000104">
    <property type="protein sequence ID" value="COW94504.1"/>
    <property type="molecule type" value="Genomic_DNA"/>
</dbReference>
<evidence type="ECO:0000313" key="2">
    <source>
        <dbReference type="EMBL" id="CFE39587.1"/>
    </source>
</evidence>
<dbReference type="EMBL" id="CFOE01000229">
    <property type="protein sequence ID" value="CFE39587.1"/>
    <property type="molecule type" value="Genomic_DNA"/>
</dbReference>
<proteinExistence type="predicted"/>
<evidence type="ECO:0000313" key="10">
    <source>
        <dbReference type="Proteomes" id="UP000048948"/>
    </source>
</evidence>
<evidence type="ECO:0000313" key="8">
    <source>
        <dbReference type="Proteomes" id="UP000046947"/>
    </source>
</evidence>
<sequence length="55" mass="5420">MSAAVTVRPRSASLAQATRLAMVGVSPVSWTTASGSPSMGRVSGRAVTTASTLAA</sequence>
<evidence type="ECO:0000256" key="1">
    <source>
        <dbReference type="SAM" id="MobiDB-lite"/>
    </source>
</evidence>
<dbReference type="Proteomes" id="UP000048948">
    <property type="component" value="Unassembled WGS sequence"/>
</dbReference>
<evidence type="ECO:0000313" key="9">
    <source>
        <dbReference type="Proteomes" id="UP000048289"/>
    </source>
</evidence>
<evidence type="ECO:0000313" key="4">
    <source>
        <dbReference type="EMBL" id="CKT35651.1"/>
    </source>
</evidence>
<evidence type="ECO:0000313" key="3">
    <source>
        <dbReference type="EMBL" id="CFE49294.1"/>
    </source>
</evidence>
<evidence type="ECO:0000313" key="11">
    <source>
        <dbReference type="Proteomes" id="UP000050164"/>
    </source>
</evidence>